<name>A0A1A8CQR9_NOTKA</name>
<dbReference type="AlphaFoldDB" id="A0A1A8CQR9"/>
<gene>
    <name evidence="1" type="primary">SNX22</name>
</gene>
<proteinExistence type="predicted"/>
<dbReference type="EMBL" id="HADZ01017179">
    <property type="protein sequence ID" value="SBP81120.1"/>
    <property type="molecule type" value="Transcribed_RNA"/>
</dbReference>
<reference evidence="1" key="1">
    <citation type="submission" date="2016-05" db="EMBL/GenBank/DDBJ databases">
        <authorList>
            <person name="Lavstsen T."/>
            <person name="Jespersen J.S."/>
        </authorList>
    </citation>
    <scope>NUCLEOTIDE SEQUENCE</scope>
    <source>
        <tissue evidence="1">Brain</tissue>
    </source>
</reference>
<organism evidence="1">
    <name type="scientific">Nothobranchius kadleci</name>
    <name type="common">African annual killifish</name>
    <dbReference type="NCBI Taxonomy" id="1051664"/>
    <lineage>
        <taxon>Eukaryota</taxon>
        <taxon>Metazoa</taxon>
        <taxon>Chordata</taxon>
        <taxon>Craniata</taxon>
        <taxon>Vertebrata</taxon>
        <taxon>Euteleostomi</taxon>
        <taxon>Actinopterygii</taxon>
        <taxon>Neopterygii</taxon>
        <taxon>Teleostei</taxon>
        <taxon>Neoteleostei</taxon>
        <taxon>Acanthomorphata</taxon>
        <taxon>Ovalentaria</taxon>
        <taxon>Atherinomorphae</taxon>
        <taxon>Cyprinodontiformes</taxon>
        <taxon>Nothobranchiidae</taxon>
        <taxon>Nothobranchius</taxon>
    </lineage>
</organism>
<feature type="non-terminal residue" evidence="1">
    <location>
        <position position="1"/>
    </location>
</feature>
<evidence type="ECO:0000313" key="1">
    <source>
        <dbReference type="EMBL" id="SBP81120.1"/>
    </source>
</evidence>
<accession>A0A1A8CQR9</accession>
<feature type="non-terminal residue" evidence="1">
    <location>
        <position position="44"/>
    </location>
</feature>
<protein>
    <submittedName>
        <fullName evidence="1">Sorting nexin 22</fullName>
    </submittedName>
</protein>
<sequence length="44" mass="5020">GVVRRDLFVDGTVYMSPHATFVSDTDSYILLLLLSNKKFCVKNR</sequence>
<reference evidence="1" key="2">
    <citation type="submission" date="2016-06" db="EMBL/GenBank/DDBJ databases">
        <title>The genome of a short-lived fish provides insights into sex chromosome evolution and the genetic control of aging.</title>
        <authorList>
            <person name="Reichwald K."/>
            <person name="Felder M."/>
            <person name="Petzold A."/>
            <person name="Koch P."/>
            <person name="Groth M."/>
            <person name="Platzer M."/>
        </authorList>
    </citation>
    <scope>NUCLEOTIDE SEQUENCE</scope>
    <source>
        <tissue evidence="1">Brain</tissue>
    </source>
</reference>